<gene>
    <name evidence="1" type="ORF">HMJ28_12300</name>
</gene>
<evidence type="ECO:0000313" key="1">
    <source>
        <dbReference type="EMBL" id="NOH17143.1"/>
    </source>
</evidence>
<reference evidence="1 2" key="1">
    <citation type="submission" date="2020-05" db="EMBL/GenBank/DDBJ databases">
        <title>Draft genome sequence of Clostridium cochlearium strain AGROS13 isolated from a sheep dairy farm in New Zealand.</title>
        <authorList>
            <person name="Gupta T.B."/>
            <person name="Jauregui R."/>
            <person name="Risson A.N."/>
            <person name="Brightwell G."/>
            <person name="Maclean P."/>
        </authorList>
    </citation>
    <scope>NUCLEOTIDE SEQUENCE [LARGE SCALE GENOMIC DNA]</scope>
    <source>
        <strain evidence="1 2">AGROS13</strain>
    </source>
</reference>
<dbReference type="GO" id="GO:0016829">
    <property type="term" value="F:lyase activity"/>
    <property type="evidence" value="ECO:0007669"/>
    <property type="project" value="UniProtKB-KW"/>
</dbReference>
<keyword evidence="1" id="KW-0456">Lyase</keyword>
<dbReference type="Gene3D" id="3.90.1150.10">
    <property type="entry name" value="Aspartate Aminotransferase, domain 1"/>
    <property type="match status" value="1"/>
</dbReference>
<organism evidence="1 2">
    <name type="scientific">Clostridium cochlearium</name>
    <dbReference type="NCBI Taxonomy" id="1494"/>
    <lineage>
        <taxon>Bacteria</taxon>
        <taxon>Bacillati</taxon>
        <taxon>Bacillota</taxon>
        <taxon>Clostridia</taxon>
        <taxon>Eubacteriales</taxon>
        <taxon>Clostridiaceae</taxon>
        <taxon>Clostridium</taxon>
    </lineage>
</organism>
<evidence type="ECO:0000313" key="2">
    <source>
        <dbReference type="Proteomes" id="UP000528432"/>
    </source>
</evidence>
<dbReference type="InterPro" id="IPR015422">
    <property type="entry name" value="PyrdxlP-dep_Trfase_small"/>
</dbReference>
<protein>
    <submittedName>
        <fullName evidence="1">Tyrosine phenol-lyase</fullName>
    </submittedName>
</protein>
<dbReference type="PANTHER" id="PTHR32325:SF4">
    <property type="entry name" value="TRYPTOPHANASE"/>
    <property type="match status" value="1"/>
</dbReference>
<feature type="non-terminal residue" evidence="1">
    <location>
        <position position="59"/>
    </location>
</feature>
<sequence length="59" mass="6842">MKVKYVAEPFRIKMVEPIKMLTREEREAKIAEAKYNTFNLKAEDVYIDLLTDSGTNAMS</sequence>
<dbReference type="EMBL" id="JABFIF010000036">
    <property type="protein sequence ID" value="NOH17143.1"/>
    <property type="molecule type" value="Genomic_DNA"/>
</dbReference>
<dbReference type="Proteomes" id="UP000528432">
    <property type="component" value="Unassembled WGS sequence"/>
</dbReference>
<proteinExistence type="predicted"/>
<comment type="caution">
    <text evidence="1">The sequence shown here is derived from an EMBL/GenBank/DDBJ whole genome shotgun (WGS) entry which is preliminary data.</text>
</comment>
<accession>A0A7Y3Y0D3</accession>
<dbReference type="AlphaFoldDB" id="A0A7Y3Y0D3"/>
<name>A0A7Y3Y0D3_CLOCO</name>
<dbReference type="SUPFAM" id="SSF53383">
    <property type="entry name" value="PLP-dependent transferases"/>
    <property type="match status" value="1"/>
</dbReference>
<dbReference type="InterPro" id="IPR015424">
    <property type="entry name" value="PyrdxlP-dep_Trfase"/>
</dbReference>
<dbReference type="PANTHER" id="PTHR32325">
    <property type="entry name" value="BETA-ELIMINATING LYASE-LIKE PROTEIN-RELATED"/>
    <property type="match status" value="1"/>
</dbReference>